<feature type="domain" description="J" evidence="2">
    <location>
        <begin position="67"/>
        <end position="131"/>
    </location>
</feature>
<dbReference type="InterPro" id="IPR036869">
    <property type="entry name" value="J_dom_sf"/>
</dbReference>
<proteinExistence type="predicted"/>
<organism evidence="3 4">
    <name type="scientific">Flemingia macrophylla</name>
    <dbReference type="NCBI Taxonomy" id="520843"/>
    <lineage>
        <taxon>Eukaryota</taxon>
        <taxon>Viridiplantae</taxon>
        <taxon>Streptophyta</taxon>
        <taxon>Embryophyta</taxon>
        <taxon>Tracheophyta</taxon>
        <taxon>Spermatophyta</taxon>
        <taxon>Magnoliopsida</taxon>
        <taxon>eudicotyledons</taxon>
        <taxon>Gunneridae</taxon>
        <taxon>Pentapetalae</taxon>
        <taxon>rosids</taxon>
        <taxon>fabids</taxon>
        <taxon>Fabales</taxon>
        <taxon>Fabaceae</taxon>
        <taxon>Papilionoideae</taxon>
        <taxon>50 kb inversion clade</taxon>
        <taxon>NPAAA clade</taxon>
        <taxon>indigoferoid/millettioid clade</taxon>
        <taxon>Phaseoleae</taxon>
        <taxon>Flemingia</taxon>
    </lineage>
</organism>
<sequence>MECNKDEAVRARQIAEARMQRGDFVEALKFATKAKKLYPEVENIPQIVAICDVHVAAQKKVSQSDMDWYAILQVERFADDATIKKQYRRLALLLHPDKNKCAGAEAAFKMISQANGVLSDHAKRFPYDFKFGSSVRGAAPNASHHYSNGNVSAPKHDANATNYQRNASHHYSNENVFAANHNANAANYHSNSNLNSTGFSNQAGQKTFWTSCQHCNTKYQYCVLIVNATLICQNCFNIFKAHVISFSDQTVPLSAAFFASVKIQKEAPMHGPPNNASESTDGNPVSMKKCAAGAGGCCEGEKSKDCHVPASKGTESQTSKNVGRKRVRQTAPDSKENFNGRNGVEMKDANVGGNDDDPSRLGARRSSRKKQNVSYVEVRQTAPDSEESFSGRNGAEMKYANIGGNDVDPSRLHARRSSRKRRNVSYVETYDDNDGGGSDDDDDDNGNDNDYDYDYDDVETSEDDDFEKENMHASSGSHDNNSPATLDDSVADLNSREVSKSDIGLGTSKGDNCSPLNSNVPSAPNVVVCPDTDFHDFEKGKEGNCFAVNQLWAVYDNFDGMPRYYALVKKVASPFKLRITWLEPDPDGQGEIDWLDANLPIACGKFRLGNSQNTTDRFMFSHQIPCIEGSGKGSYLVCPNKGEIWAIFRHWDIKWSSNPKKLSEYEFEYVEILSDFAENVGIAVAYLGKVEGFVSLFQKIRKNEVNMFYVLPNELYRFSHRIPSYKMTGNEREGVPIGSFELDPAALPVNLF</sequence>
<dbReference type="PRINTS" id="PR00625">
    <property type="entry name" value="JDOMAIN"/>
</dbReference>
<reference evidence="3 4" key="1">
    <citation type="submission" date="2024-08" db="EMBL/GenBank/DDBJ databases">
        <title>Insights into the chromosomal genome structure of Flemingia macrophylla.</title>
        <authorList>
            <person name="Ding Y."/>
            <person name="Zhao Y."/>
            <person name="Bi W."/>
            <person name="Wu M."/>
            <person name="Zhao G."/>
            <person name="Gong Y."/>
            <person name="Li W."/>
            <person name="Zhang P."/>
        </authorList>
    </citation>
    <scope>NUCLEOTIDE SEQUENCE [LARGE SCALE GENOMIC DNA]</scope>
    <source>
        <strain evidence="3">DYQJB</strain>
        <tissue evidence="3">Leaf</tissue>
    </source>
</reference>
<comment type="caution">
    <text evidence="3">The sequence shown here is derived from an EMBL/GenBank/DDBJ whole genome shotgun (WGS) entry which is preliminary data.</text>
</comment>
<dbReference type="InterPro" id="IPR024593">
    <property type="entry name" value="DUF3444"/>
</dbReference>
<dbReference type="PROSITE" id="PS50076">
    <property type="entry name" value="DNAJ_2"/>
    <property type="match status" value="1"/>
</dbReference>
<evidence type="ECO:0000256" key="1">
    <source>
        <dbReference type="SAM" id="MobiDB-lite"/>
    </source>
</evidence>
<gene>
    <name evidence="3" type="ORF">Fmac_024513</name>
</gene>
<dbReference type="CDD" id="cd06257">
    <property type="entry name" value="DnaJ"/>
    <property type="match status" value="1"/>
</dbReference>
<dbReference type="Gene3D" id="1.10.287.110">
    <property type="entry name" value="DnaJ domain"/>
    <property type="match status" value="1"/>
</dbReference>
<dbReference type="InterPro" id="IPR001623">
    <property type="entry name" value="DnaJ_domain"/>
</dbReference>
<dbReference type="SUPFAM" id="SSF46565">
    <property type="entry name" value="Chaperone J-domain"/>
    <property type="match status" value="1"/>
</dbReference>
<dbReference type="PANTHER" id="PTHR45089">
    <property type="entry name" value="DNAJ HEAT SHOCK AMINO-TERMINAL DOMAIN PROTEIN-RELATED"/>
    <property type="match status" value="1"/>
</dbReference>
<feature type="region of interest" description="Disordered" evidence="1">
    <location>
        <begin position="301"/>
        <end position="488"/>
    </location>
</feature>
<dbReference type="PANTHER" id="PTHR45089:SF26">
    <property type="entry name" value="DNAJ HEAT SHOCK AMINO-TERMINAL DOMAIN PROTEIN"/>
    <property type="match status" value="1"/>
</dbReference>
<dbReference type="AlphaFoldDB" id="A0ABD1LPK5"/>
<keyword evidence="4" id="KW-1185">Reference proteome</keyword>
<evidence type="ECO:0000259" key="2">
    <source>
        <dbReference type="PROSITE" id="PS50076"/>
    </source>
</evidence>
<feature type="compositionally biased region" description="Basic residues" evidence="1">
    <location>
        <begin position="412"/>
        <end position="423"/>
    </location>
</feature>
<feature type="compositionally biased region" description="Basic residues" evidence="1">
    <location>
        <begin position="362"/>
        <end position="371"/>
    </location>
</feature>
<protein>
    <recommendedName>
        <fullName evidence="2">J domain-containing protein</fullName>
    </recommendedName>
</protein>
<dbReference type="Pfam" id="PF00226">
    <property type="entry name" value="DnaJ"/>
    <property type="match status" value="1"/>
</dbReference>
<dbReference type="SMART" id="SM00271">
    <property type="entry name" value="DnaJ"/>
    <property type="match status" value="1"/>
</dbReference>
<dbReference type="Pfam" id="PF11926">
    <property type="entry name" value="DUF3444"/>
    <property type="match status" value="1"/>
</dbReference>
<feature type="compositionally biased region" description="Polar residues" evidence="1">
    <location>
        <begin position="472"/>
        <end position="484"/>
    </location>
</feature>
<name>A0ABD1LPK5_9FABA</name>
<evidence type="ECO:0000313" key="4">
    <source>
        <dbReference type="Proteomes" id="UP001603857"/>
    </source>
</evidence>
<accession>A0ABD1LPK5</accession>
<dbReference type="Proteomes" id="UP001603857">
    <property type="component" value="Unassembled WGS sequence"/>
</dbReference>
<dbReference type="EMBL" id="JBGMDY010000008">
    <property type="protein sequence ID" value="KAL2325455.1"/>
    <property type="molecule type" value="Genomic_DNA"/>
</dbReference>
<feature type="compositionally biased region" description="Basic and acidic residues" evidence="1">
    <location>
        <begin position="333"/>
        <end position="348"/>
    </location>
</feature>
<feature type="compositionally biased region" description="Acidic residues" evidence="1">
    <location>
        <begin position="429"/>
        <end position="467"/>
    </location>
</feature>
<evidence type="ECO:0000313" key="3">
    <source>
        <dbReference type="EMBL" id="KAL2325455.1"/>
    </source>
</evidence>